<dbReference type="AlphaFoldDB" id="A0A081B9Q2"/>
<organism evidence="2 3">
    <name type="scientific">Tepidicaulis marinus</name>
    <dbReference type="NCBI Taxonomy" id="1333998"/>
    <lineage>
        <taxon>Bacteria</taxon>
        <taxon>Pseudomonadati</taxon>
        <taxon>Pseudomonadota</taxon>
        <taxon>Alphaproteobacteria</taxon>
        <taxon>Hyphomicrobiales</taxon>
        <taxon>Parvibaculaceae</taxon>
        <taxon>Tepidicaulis</taxon>
    </lineage>
</organism>
<dbReference type="GO" id="GO:0016788">
    <property type="term" value="F:hydrolase activity, acting on ester bonds"/>
    <property type="evidence" value="ECO:0007669"/>
    <property type="project" value="UniProtKB-ARBA"/>
</dbReference>
<reference evidence="2 3" key="1">
    <citation type="submission" date="2014-07" db="EMBL/GenBank/DDBJ databases">
        <title>Tepidicaulis marinum gen. nov., sp. nov., a novel marine bacterium denitrifying nitrate to nitrous oxide strictly under microaerobic conditions.</title>
        <authorList>
            <person name="Takeuchi M."/>
            <person name="Yamagishi T."/>
            <person name="Kamagata Y."/>
            <person name="Oshima K."/>
            <person name="Hattori M."/>
            <person name="Katayama T."/>
            <person name="Hanada S."/>
            <person name="Tamaki H."/>
            <person name="Marumo K."/>
            <person name="Maeda H."/>
            <person name="Nedachi M."/>
            <person name="Iwasaki W."/>
            <person name="Suwa Y."/>
            <person name="Sakata S."/>
        </authorList>
    </citation>
    <scope>NUCLEOTIDE SEQUENCE [LARGE SCALE GENOMIC DNA]</scope>
    <source>
        <strain evidence="2 3">MA2</strain>
    </source>
</reference>
<accession>A0A081B9Q2</accession>
<dbReference type="PROSITE" id="PS51186">
    <property type="entry name" value="GNAT"/>
    <property type="match status" value="1"/>
</dbReference>
<protein>
    <submittedName>
        <fullName evidence="2">FkbH like protein</fullName>
    </submittedName>
</protein>
<name>A0A081B9Q2_9HYPH</name>
<dbReference type="Gene3D" id="3.40.50.1000">
    <property type="entry name" value="HAD superfamily/HAD-like"/>
    <property type="match status" value="1"/>
</dbReference>
<keyword evidence="3" id="KW-1185">Reference proteome</keyword>
<feature type="domain" description="N-acetyltransferase" evidence="1">
    <location>
        <begin position="390"/>
        <end position="543"/>
    </location>
</feature>
<dbReference type="Gene3D" id="3.40.50.1110">
    <property type="entry name" value="SGNH hydrolase"/>
    <property type="match status" value="1"/>
</dbReference>
<dbReference type="NCBIfam" id="TIGR01681">
    <property type="entry name" value="HAD-SF-IIIC"/>
    <property type="match status" value="1"/>
</dbReference>
<dbReference type="eggNOG" id="COG3882">
    <property type="taxonomic scope" value="Bacteria"/>
</dbReference>
<comment type="caution">
    <text evidence="2">The sequence shown here is derived from an EMBL/GenBank/DDBJ whole genome shotgun (WGS) entry which is preliminary data.</text>
</comment>
<dbReference type="InterPro" id="IPR023214">
    <property type="entry name" value="HAD_sf"/>
</dbReference>
<dbReference type="EMBL" id="BBIO01000005">
    <property type="protein sequence ID" value="GAK44770.1"/>
    <property type="molecule type" value="Genomic_DNA"/>
</dbReference>
<dbReference type="InterPro" id="IPR010033">
    <property type="entry name" value="HAD_SF_ppase_IIIC"/>
</dbReference>
<dbReference type="GO" id="GO:0016747">
    <property type="term" value="F:acyltransferase activity, transferring groups other than amino-acyl groups"/>
    <property type="evidence" value="ECO:0007669"/>
    <property type="project" value="InterPro"/>
</dbReference>
<evidence type="ECO:0000313" key="3">
    <source>
        <dbReference type="Proteomes" id="UP000028702"/>
    </source>
</evidence>
<dbReference type="SUPFAM" id="SSF56784">
    <property type="entry name" value="HAD-like"/>
    <property type="match status" value="1"/>
</dbReference>
<dbReference type="RefSeq" id="WP_052379252.1">
    <property type="nucleotide sequence ID" value="NZ_BBIO01000005.1"/>
</dbReference>
<evidence type="ECO:0000313" key="2">
    <source>
        <dbReference type="EMBL" id="GAK44770.1"/>
    </source>
</evidence>
<dbReference type="InterPro" id="IPR010037">
    <property type="entry name" value="FkbH_domain"/>
</dbReference>
<sequence length="562" mass="62262">MTQTPALTFYTSFTGGTLARLATAAGLPAVSEPLDAIETETQKGPAFFWATAEAVSPAFAAAQRMEDVDPAQVCEDAAAFGRRLCRHAEGRPALLAASLVPALPGRGLGPLELTHEAGLKRLLMQMNLTLADTLAGSSVLLLDAERWLAAAGPQAYQPKHWYVAKIPFSDGVFRAAITDLTATRRAQRGEARKIILTDLDDTLWGGILGEVGWEKLRLGGHDYIGEMHQDIQRALKAWSNTGVQLAILSKNDEQNALEALASHPEMILKESDFAGWRIDWNDKAANLQSLLSELRLGLESAVFIDDNPVERDRIRQTFPQVFVPDLPADKTQWPGLIRNLDLFDRAALSDEDRARSRMYQAERARNQDAVKTAGQMESREDWLRSLEMQVTASPLNGTDMQRAVQLLNKTNQMNLTTRRLSEEELKAWLNEPGREFWTFRVADKFGDTGLTGLLGLEVLAETALITDFVMSCRVIGRQVENVLLAHAYTRARASGAVKLEAKLLETERNTPCLEFFQKDAGFQEEAGRVFTWDMGTPYAVPSTIGFSFQEGEAEKLLTETRL</sequence>
<dbReference type="STRING" id="1333998.M2A_1269"/>
<dbReference type="InterPro" id="IPR000182">
    <property type="entry name" value="GNAT_dom"/>
</dbReference>
<dbReference type="NCBIfam" id="TIGR01686">
    <property type="entry name" value="FkbH"/>
    <property type="match status" value="1"/>
</dbReference>
<gene>
    <name evidence="2" type="ORF">M2A_1269</name>
</gene>
<dbReference type="InterPro" id="IPR036514">
    <property type="entry name" value="SGNH_hydro_sf"/>
</dbReference>
<dbReference type="Proteomes" id="UP000028702">
    <property type="component" value="Unassembled WGS sequence"/>
</dbReference>
<evidence type="ECO:0000259" key="1">
    <source>
        <dbReference type="PROSITE" id="PS51186"/>
    </source>
</evidence>
<dbReference type="InterPro" id="IPR036412">
    <property type="entry name" value="HAD-like_sf"/>
</dbReference>
<dbReference type="Gene3D" id="3.40.630.30">
    <property type="match status" value="1"/>
</dbReference>
<proteinExistence type="predicted"/>